<dbReference type="EMBL" id="BPLQ01013918">
    <property type="protein sequence ID" value="GIY75883.1"/>
    <property type="molecule type" value="Genomic_DNA"/>
</dbReference>
<proteinExistence type="predicted"/>
<dbReference type="AlphaFoldDB" id="A0AAV4W0W0"/>
<reference evidence="1 2" key="1">
    <citation type="submission" date="2021-06" db="EMBL/GenBank/DDBJ databases">
        <title>Caerostris darwini draft genome.</title>
        <authorList>
            <person name="Kono N."/>
            <person name="Arakawa K."/>
        </authorList>
    </citation>
    <scope>NUCLEOTIDE SEQUENCE [LARGE SCALE GENOMIC DNA]</scope>
</reference>
<sequence>MMNNISSYFRRKLFFLAFGKGKNCMHYVASFKFRFHIPKSSSATAHRKPNKPHLSRFRLDCYFSLCMGIDGDSISFSPFSSAILVLVRFRLCGENYLIPEEWCLILWYECCICWYLFSPGRFLGTDLDKALRI</sequence>
<evidence type="ECO:0000313" key="2">
    <source>
        <dbReference type="Proteomes" id="UP001054837"/>
    </source>
</evidence>
<organism evidence="1 2">
    <name type="scientific">Caerostris darwini</name>
    <dbReference type="NCBI Taxonomy" id="1538125"/>
    <lineage>
        <taxon>Eukaryota</taxon>
        <taxon>Metazoa</taxon>
        <taxon>Ecdysozoa</taxon>
        <taxon>Arthropoda</taxon>
        <taxon>Chelicerata</taxon>
        <taxon>Arachnida</taxon>
        <taxon>Araneae</taxon>
        <taxon>Araneomorphae</taxon>
        <taxon>Entelegynae</taxon>
        <taxon>Araneoidea</taxon>
        <taxon>Araneidae</taxon>
        <taxon>Caerostris</taxon>
    </lineage>
</organism>
<gene>
    <name evidence="1" type="ORF">CDAR_114081</name>
</gene>
<keyword evidence="2" id="KW-1185">Reference proteome</keyword>
<dbReference type="Proteomes" id="UP001054837">
    <property type="component" value="Unassembled WGS sequence"/>
</dbReference>
<comment type="caution">
    <text evidence="1">The sequence shown here is derived from an EMBL/GenBank/DDBJ whole genome shotgun (WGS) entry which is preliminary data.</text>
</comment>
<name>A0AAV4W0W0_9ARAC</name>
<evidence type="ECO:0000313" key="1">
    <source>
        <dbReference type="EMBL" id="GIY75883.1"/>
    </source>
</evidence>
<protein>
    <submittedName>
        <fullName evidence="1">Uncharacterized protein</fullName>
    </submittedName>
</protein>
<accession>A0AAV4W0W0</accession>